<comment type="caution">
    <text evidence="2">The sequence shown here is derived from an EMBL/GenBank/DDBJ whole genome shotgun (WGS) entry which is preliminary data.</text>
</comment>
<dbReference type="Pfam" id="PF05685">
    <property type="entry name" value="Uma2"/>
    <property type="match status" value="1"/>
</dbReference>
<dbReference type="STRING" id="454136.NIES2119_31470"/>
<name>A0A1U7I253_9CYAN</name>
<accession>A0A1U7I253</accession>
<organism evidence="2 3">
    <name type="scientific">[Phormidium ambiguum] IAM M-71</name>
    <dbReference type="NCBI Taxonomy" id="454136"/>
    <lineage>
        <taxon>Bacteria</taxon>
        <taxon>Bacillati</taxon>
        <taxon>Cyanobacteriota</taxon>
        <taxon>Cyanophyceae</taxon>
        <taxon>Oscillatoriophycideae</taxon>
        <taxon>Aerosakkonematales</taxon>
        <taxon>Aerosakkonemataceae</taxon>
        <taxon>Floridanema</taxon>
    </lineage>
</organism>
<dbReference type="SUPFAM" id="SSF52980">
    <property type="entry name" value="Restriction endonuclease-like"/>
    <property type="match status" value="1"/>
</dbReference>
<evidence type="ECO:0000313" key="3">
    <source>
        <dbReference type="Proteomes" id="UP000185860"/>
    </source>
</evidence>
<proteinExistence type="predicted"/>
<dbReference type="EMBL" id="MRCE01000071">
    <property type="protein sequence ID" value="OKH30124.1"/>
    <property type="molecule type" value="Genomic_DNA"/>
</dbReference>
<dbReference type="InterPro" id="IPR011335">
    <property type="entry name" value="Restrct_endonuc-II-like"/>
</dbReference>
<gene>
    <name evidence="2" type="ORF">NIES2119_31470</name>
</gene>
<dbReference type="OrthoDB" id="428427at2"/>
<dbReference type="PANTHER" id="PTHR34107">
    <property type="entry name" value="SLL0198 PROTEIN-RELATED"/>
    <property type="match status" value="1"/>
</dbReference>
<dbReference type="RefSeq" id="WP_073597435.1">
    <property type="nucleotide sequence ID" value="NZ_MRCE01000071.1"/>
</dbReference>
<evidence type="ECO:0000313" key="2">
    <source>
        <dbReference type="EMBL" id="OKH30124.1"/>
    </source>
</evidence>
<sequence>MIQTSKTLTFEEYLTYDDGTDNRYELVDGELVMVPLPTADHSDVIDLLSKTFLLEIEKLGNPWIVKHDVGTYVGIKKETGKERSRTPDLCVITSEQWNEVKANKKAAAVLKTPPLLIVEVVSPGDKRTDYKEKEFEYKNAGVREYWIIDLLKSKITVLSLVNGDYQKTEFTNNQLIISGIFPELSLSTQKVLSV</sequence>
<dbReference type="PANTHER" id="PTHR34107:SF2">
    <property type="entry name" value="SLL0888 PROTEIN"/>
    <property type="match status" value="1"/>
</dbReference>
<protein>
    <recommendedName>
        <fullName evidence="1">Putative restriction endonuclease domain-containing protein</fullName>
    </recommendedName>
</protein>
<dbReference type="Gene3D" id="3.90.1570.10">
    <property type="entry name" value="tt1808, chain A"/>
    <property type="match status" value="1"/>
</dbReference>
<dbReference type="InterPro" id="IPR008538">
    <property type="entry name" value="Uma2"/>
</dbReference>
<dbReference type="AlphaFoldDB" id="A0A1U7I253"/>
<dbReference type="InterPro" id="IPR012296">
    <property type="entry name" value="Nuclease_put_TT1808"/>
</dbReference>
<reference evidence="2 3" key="1">
    <citation type="submission" date="2016-11" db="EMBL/GenBank/DDBJ databases">
        <title>Draft Genome Sequences of Nine Cyanobacterial Strains from Diverse Habitats.</title>
        <authorList>
            <person name="Zhu T."/>
            <person name="Hou S."/>
            <person name="Lu X."/>
            <person name="Hess W.R."/>
        </authorList>
    </citation>
    <scope>NUCLEOTIDE SEQUENCE [LARGE SCALE GENOMIC DNA]</scope>
    <source>
        <strain evidence="2 3">IAM M-71</strain>
    </source>
</reference>
<feature type="domain" description="Putative restriction endonuclease" evidence="1">
    <location>
        <begin position="10"/>
        <end position="188"/>
    </location>
</feature>
<dbReference type="Proteomes" id="UP000185860">
    <property type="component" value="Unassembled WGS sequence"/>
</dbReference>
<dbReference type="CDD" id="cd06260">
    <property type="entry name" value="DUF820-like"/>
    <property type="match status" value="1"/>
</dbReference>
<evidence type="ECO:0000259" key="1">
    <source>
        <dbReference type="Pfam" id="PF05685"/>
    </source>
</evidence>